<evidence type="ECO:0000313" key="3">
    <source>
        <dbReference type="Proteomes" id="UP000003835"/>
    </source>
</evidence>
<dbReference type="EMBL" id="DS989856">
    <property type="protein sequence ID" value="EDX73782.1"/>
    <property type="molecule type" value="Genomic_DNA"/>
</dbReference>
<accession>B4VWH5</accession>
<proteinExistence type="predicted"/>
<dbReference type="Proteomes" id="UP000003835">
    <property type="component" value="Unassembled WGS sequence"/>
</dbReference>
<feature type="region of interest" description="Disordered" evidence="1">
    <location>
        <begin position="1"/>
        <end position="39"/>
    </location>
</feature>
<evidence type="ECO:0000313" key="2">
    <source>
        <dbReference type="EMBL" id="EDX73782.1"/>
    </source>
</evidence>
<dbReference type="HOGENOM" id="CLU_3307864_0_0_3"/>
<evidence type="ECO:0000256" key="1">
    <source>
        <dbReference type="SAM" id="MobiDB-lite"/>
    </source>
</evidence>
<gene>
    <name evidence="2" type="ORF">MC7420_6830</name>
</gene>
<dbReference type="STRING" id="118168.MC7420_6830"/>
<dbReference type="AlphaFoldDB" id="B4VWH5"/>
<sequence length="39" mass="4045">MPDIGVNLSSTPHPQPLSHAGERGARESDSPSPHGGRRG</sequence>
<organism evidence="2 3">
    <name type="scientific">Coleofasciculus chthonoplastes PCC 7420</name>
    <dbReference type="NCBI Taxonomy" id="118168"/>
    <lineage>
        <taxon>Bacteria</taxon>
        <taxon>Bacillati</taxon>
        <taxon>Cyanobacteriota</taxon>
        <taxon>Cyanophyceae</taxon>
        <taxon>Coleofasciculales</taxon>
        <taxon>Coleofasciculaceae</taxon>
        <taxon>Coleofasciculus</taxon>
    </lineage>
</organism>
<feature type="compositionally biased region" description="Basic and acidic residues" evidence="1">
    <location>
        <begin position="20"/>
        <end position="29"/>
    </location>
</feature>
<protein>
    <submittedName>
        <fullName evidence="2">Uncharacterized protein</fullName>
    </submittedName>
</protein>
<keyword evidence="3" id="KW-1185">Reference proteome</keyword>
<reference evidence="2 3" key="1">
    <citation type="submission" date="2008-07" db="EMBL/GenBank/DDBJ databases">
        <authorList>
            <person name="Tandeau de Marsac N."/>
            <person name="Ferriera S."/>
            <person name="Johnson J."/>
            <person name="Kravitz S."/>
            <person name="Beeson K."/>
            <person name="Sutton G."/>
            <person name="Rogers Y.-H."/>
            <person name="Friedman R."/>
            <person name="Frazier M."/>
            <person name="Venter J.C."/>
        </authorList>
    </citation>
    <scope>NUCLEOTIDE SEQUENCE [LARGE SCALE GENOMIC DNA]</scope>
    <source>
        <strain evidence="2 3">PCC 7420</strain>
    </source>
</reference>
<name>B4VWH5_9CYAN</name>